<dbReference type="EMBL" id="JACYXT010000001">
    <property type="protein sequence ID" value="MBD9722508.1"/>
    <property type="molecule type" value="Genomic_DNA"/>
</dbReference>
<dbReference type="PRINTS" id="PR00598">
    <property type="entry name" value="HTHMARR"/>
</dbReference>
<dbReference type="PANTHER" id="PTHR33164">
    <property type="entry name" value="TRANSCRIPTIONAL REGULATOR, MARR FAMILY"/>
    <property type="match status" value="1"/>
</dbReference>
<feature type="domain" description="HTH marR-type" evidence="2">
    <location>
        <begin position="7"/>
        <end position="141"/>
    </location>
</feature>
<dbReference type="PANTHER" id="PTHR33164:SF94">
    <property type="entry name" value="TRANSCRIPTIONAL REGULATORY PROTEIN-RELATED"/>
    <property type="match status" value="1"/>
</dbReference>
<dbReference type="InterPro" id="IPR036388">
    <property type="entry name" value="WH-like_DNA-bd_sf"/>
</dbReference>
<organism evidence="3 4">
    <name type="scientific">Streptomyces caniscabiei</name>
    <dbReference type="NCBI Taxonomy" id="2746961"/>
    <lineage>
        <taxon>Bacteria</taxon>
        <taxon>Bacillati</taxon>
        <taxon>Actinomycetota</taxon>
        <taxon>Actinomycetes</taxon>
        <taxon>Kitasatosporales</taxon>
        <taxon>Streptomycetaceae</taxon>
        <taxon>Streptomyces</taxon>
    </lineage>
</organism>
<gene>
    <name evidence="3" type="ORF">IHE70_04480</name>
</gene>
<dbReference type="Pfam" id="PF01047">
    <property type="entry name" value="MarR"/>
    <property type="match status" value="1"/>
</dbReference>
<evidence type="ECO:0000256" key="1">
    <source>
        <dbReference type="SAM" id="MobiDB-lite"/>
    </source>
</evidence>
<sequence length="172" mass="18859">MMADADLKLLYRELVSLEIELWNGIEGRLRAEFDLPLTSFEVLHLLLRRPGRRVQDIAEEFSITVGGTSKVVDRLEAAGLCARQANPNDRRSSIVELTSAGRKLTNGALKVFEEELELRIGSVIPEQSVREMTAVLSTLRAAGRDLDAERKGAGQSPAPGMRASKRSGRSAS</sequence>
<dbReference type="GO" id="GO:0003700">
    <property type="term" value="F:DNA-binding transcription factor activity"/>
    <property type="evidence" value="ECO:0007669"/>
    <property type="project" value="InterPro"/>
</dbReference>
<evidence type="ECO:0000313" key="3">
    <source>
        <dbReference type="EMBL" id="MBD9722508.1"/>
    </source>
</evidence>
<dbReference type="SMART" id="SM00347">
    <property type="entry name" value="HTH_MARR"/>
    <property type="match status" value="1"/>
</dbReference>
<dbReference type="InterPro" id="IPR000835">
    <property type="entry name" value="HTH_MarR-typ"/>
</dbReference>
<dbReference type="AlphaFoldDB" id="A0A927KZZ4"/>
<dbReference type="RefSeq" id="WP_086798980.1">
    <property type="nucleotide sequence ID" value="NZ_JARAYX010000022.1"/>
</dbReference>
<proteinExistence type="predicted"/>
<reference evidence="3" key="1">
    <citation type="submission" date="2020-09" db="EMBL/GenBank/DDBJ databases">
        <title>Streptomyces canutascabiei sp. nov., which causes potato common scab and is distributed across the world.</title>
        <authorList>
            <person name="Nguyen H.P."/>
            <person name="Weisberg A.J."/>
            <person name="Chang J.H."/>
            <person name="Clarke C.R."/>
        </authorList>
    </citation>
    <scope>NUCLEOTIDE SEQUENCE</scope>
    <source>
        <strain evidence="3">ID-01-6.2a</strain>
    </source>
</reference>
<dbReference type="SUPFAM" id="SSF46785">
    <property type="entry name" value="Winged helix' DNA-binding domain"/>
    <property type="match status" value="1"/>
</dbReference>
<dbReference type="PROSITE" id="PS50995">
    <property type="entry name" value="HTH_MARR_2"/>
    <property type="match status" value="1"/>
</dbReference>
<dbReference type="InterPro" id="IPR039422">
    <property type="entry name" value="MarR/SlyA-like"/>
</dbReference>
<feature type="compositionally biased region" description="Basic residues" evidence="1">
    <location>
        <begin position="163"/>
        <end position="172"/>
    </location>
</feature>
<accession>A0A927KZZ4</accession>
<feature type="region of interest" description="Disordered" evidence="1">
    <location>
        <begin position="146"/>
        <end position="172"/>
    </location>
</feature>
<evidence type="ECO:0000259" key="2">
    <source>
        <dbReference type="PROSITE" id="PS50995"/>
    </source>
</evidence>
<dbReference type="GO" id="GO:0006950">
    <property type="term" value="P:response to stress"/>
    <property type="evidence" value="ECO:0007669"/>
    <property type="project" value="TreeGrafter"/>
</dbReference>
<dbReference type="Gene3D" id="1.10.10.10">
    <property type="entry name" value="Winged helix-like DNA-binding domain superfamily/Winged helix DNA-binding domain"/>
    <property type="match status" value="1"/>
</dbReference>
<dbReference type="InterPro" id="IPR036390">
    <property type="entry name" value="WH_DNA-bd_sf"/>
</dbReference>
<evidence type="ECO:0000313" key="4">
    <source>
        <dbReference type="Proteomes" id="UP000661025"/>
    </source>
</evidence>
<comment type="caution">
    <text evidence="3">The sequence shown here is derived from an EMBL/GenBank/DDBJ whole genome shotgun (WGS) entry which is preliminary data.</text>
</comment>
<dbReference type="Proteomes" id="UP000661025">
    <property type="component" value="Unassembled WGS sequence"/>
</dbReference>
<name>A0A927KZZ4_9ACTN</name>
<protein>
    <submittedName>
        <fullName evidence="3">MarR family transcriptional regulator</fullName>
    </submittedName>
</protein>